<gene>
    <name evidence="3" type="ORF">AF331_12855</name>
</gene>
<dbReference type="AlphaFoldDB" id="A0A0M0G618"/>
<organism evidence="3 4">
    <name type="scientific">Rossellomorea marisflavi</name>
    <dbReference type="NCBI Taxonomy" id="189381"/>
    <lineage>
        <taxon>Bacteria</taxon>
        <taxon>Bacillati</taxon>
        <taxon>Bacillota</taxon>
        <taxon>Bacilli</taxon>
        <taxon>Bacillales</taxon>
        <taxon>Bacillaceae</taxon>
        <taxon>Rossellomorea</taxon>
    </lineage>
</organism>
<dbReference type="GO" id="GO:0005524">
    <property type="term" value="F:ATP binding"/>
    <property type="evidence" value="ECO:0007669"/>
    <property type="project" value="InterPro"/>
</dbReference>
<keyword evidence="4" id="KW-1185">Reference proteome</keyword>
<dbReference type="EMBL" id="LGUE01000004">
    <property type="protein sequence ID" value="KON84886.1"/>
    <property type="molecule type" value="Genomic_DNA"/>
</dbReference>
<dbReference type="InterPro" id="IPR012363">
    <property type="entry name" value="PduX"/>
</dbReference>
<dbReference type="PIRSF" id="PIRSF033887">
    <property type="entry name" value="PduX"/>
    <property type="match status" value="1"/>
</dbReference>
<feature type="domain" description="GHMP kinase N-terminal" evidence="2">
    <location>
        <begin position="77"/>
        <end position="138"/>
    </location>
</feature>
<dbReference type="GO" id="GO:0016301">
    <property type="term" value="F:kinase activity"/>
    <property type="evidence" value="ECO:0007669"/>
    <property type="project" value="UniProtKB-KW"/>
</dbReference>
<proteinExistence type="predicted"/>
<dbReference type="SUPFAM" id="SSF54211">
    <property type="entry name" value="Ribosomal protein S5 domain 2-like"/>
    <property type="match status" value="1"/>
</dbReference>
<name>A0A0M0G618_9BACI</name>
<comment type="caution">
    <text evidence="3">The sequence shown here is derived from an EMBL/GenBank/DDBJ whole genome shotgun (WGS) entry which is preliminary data.</text>
</comment>
<dbReference type="Proteomes" id="UP000037405">
    <property type="component" value="Unassembled WGS sequence"/>
</dbReference>
<accession>A0A0M0G618</accession>
<dbReference type="InterPro" id="IPR020568">
    <property type="entry name" value="Ribosomal_Su5_D2-typ_SF"/>
</dbReference>
<evidence type="ECO:0000259" key="2">
    <source>
        <dbReference type="Pfam" id="PF00288"/>
    </source>
</evidence>
<dbReference type="STRING" id="189381.GCA_900166615_01329"/>
<sequence length="308" mass="34159">MMSPERDHLDYTANKRYGVGKSYGTFGELLQGVLPNEQNFLVTFPIEKYSECKYYPSVTGDLSITPQGKLKSLDLARKLLSYYDKPVSGHLVIDSELVQGKGLASSTADMIAVSRAIEDVFGMEIPVGVVESFIRDIEPTDGIMHAGIVVYYHKKLELRESLGSCPPLSILALDEGGEIDTIKYNQVEREVSQVDKTEYQSLLSDMSSALRHHDLKLLGRVTTRSAILNQKNRPKKTLDSMREICDSIGGVGVVTAHSGTYIGIILSDDDPDYTTKREIGLESLRQLGYPVEVFNSCSSHYVKKEVPV</sequence>
<dbReference type="Pfam" id="PF00288">
    <property type="entry name" value="GHMP_kinases_N"/>
    <property type="match status" value="1"/>
</dbReference>
<dbReference type="InterPro" id="IPR014721">
    <property type="entry name" value="Ribsml_uS5_D2-typ_fold_subgr"/>
</dbReference>
<reference evidence="4" key="1">
    <citation type="submission" date="2015-07" db="EMBL/GenBank/DDBJ databases">
        <title>Fjat-14235 jcm11544.</title>
        <authorList>
            <person name="Liu B."/>
            <person name="Wang J."/>
            <person name="Zhu Y."/>
            <person name="Liu G."/>
            <person name="Chen Q."/>
            <person name="Chen Z."/>
            <person name="Lan J."/>
            <person name="Che J."/>
            <person name="Ge C."/>
            <person name="Shi H."/>
            <person name="Pan Z."/>
            <person name="Liu X."/>
        </authorList>
    </citation>
    <scope>NUCLEOTIDE SEQUENCE [LARGE SCALE GENOMIC DNA]</scope>
    <source>
        <strain evidence="4">JCM 11544</strain>
    </source>
</reference>
<evidence type="ECO:0000313" key="3">
    <source>
        <dbReference type="EMBL" id="KON84886.1"/>
    </source>
</evidence>
<dbReference type="InterPro" id="IPR006204">
    <property type="entry name" value="GHMP_kinase_N_dom"/>
</dbReference>
<evidence type="ECO:0000256" key="1">
    <source>
        <dbReference type="ARBA" id="ARBA00022777"/>
    </source>
</evidence>
<dbReference type="Gene3D" id="3.30.230.10">
    <property type="match status" value="1"/>
</dbReference>
<dbReference type="PATRIC" id="fig|189381.12.peg.2614"/>
<keyword evidence="1" id="KW-0808">Transferase</keyword>
<protein>
    <recommendedName>
        <fullName evidence="2">GHMP kinase N-terminal domain-containing protein</fullName>
    </recommendedName>
</protein>
<dbReference type="OrthoDB" id="4548147at2"/>
<keyword evidence="1" id="KW-0418">Kinase</keyword>
<evidence type="ECO:0000313" key="4">
    <source>
        <dbReference type="Proteomes" id="UP000037405"/>
    </source>
</evidence>